<name>A0A0G0TSA9_9BACT</name>
<dbReference type="CDD" id="cd02440">
    <property type="entry name" value="AdoMet_MTases"/>
    <property type="match status" value="1"/>
</dbReference>
<dbReference type="PANTHER" id="PTHR43591:SF24">
    <property type="entry name" value="2-METHOXY-6-POLYPRENYL-1,4-BENZOQUINOL METHYLASE, MITOCHONDRIAL"/>
    <property type="match status" value="1"/>
</dbReference>
<proteinExistence type="predicted"/>
<dbReference type="GO" id="GO:0008168">
    <property type="term" value="F:methyltransferase activity"/>
    <property type="evidence" value="ECO:0007669"/>
    <property type="project" value="TreeGrafter"/>
</dbReference>
<comment type="caution">
    <text evidence="2">The sequence shown here is derived from an EMBL/GenBank/DDBJ whole genome shotgun (WGS) entry which is preliminary data.</text>
</comment>
<dbReference type="Gene3D" id="3.40.50.150">
    <property type="entry name" value="Vaccinia Virus protein VP39"/>
    <property type="match status" value="1"/>
</dbReference>
<reference evidence="2 3" key="1">
    <citation type="journal article" date="2015" name="Nature">
        <title>rRNA introns, odd ribosomes, and small enigmatic genomes across a large radiation of phyla.</title>
        <authorList>
            <person name="Brown C.T."/>
            <person name="Hug L.A."/>
            <person name="Thomas B.C."/>
            <person name="Sharon I."/>
            <person name="Castelle C.J."/>
            <person name="Singh A."/>
            <person name="Wilkins M.J."/>
            <person name="Williams K.H."/>
            <person name="Banfield J.F."/>
        </authorList>
    </citation>
    <scope>NUCLEOTIDE SEQUENCE [LARGE SCALE GENOMIC DNA]</scope>
</reference>
<dbReference type="InterPro" id="IPR029063">
    <property type="entry name" value="SAM-dependent_MTases_sf"/>
</dbReference>
<protein>
    <recommendedName>
        <fullName evidence="1">Methyltransferase domain-containing protein</fullName>
    </recommendedName>
</protein>
<dbReference type="AlphaFoldDB" id="A0A0G0TSA9"/>
<accession>A0A0G0TSA9</accession>
<evidence type="ECO:0000259" key="1">
    <source>
        <dbReference type="Pfam" id="PF13847"/>
    </source>
</evidence>
<dbReference type="Proteomes" id="UP000034072">
    <property type="component" value="Unassembled WGS sequence"/>
</dbReference>
<dbReference type="Pfam" id="PF13847">
    <property type="entry name" value="Methyltransf_31"/>
    <property type="match status" value="1"/>
</dbReference>
<feature type="domain" description="Methyltransferase" evidence="1">
    <location>
        <begin position="56"/>
        <end position="160"/>
    </location>
</feature>
<dbReference type="SUPFAM" id="SSF53335">
    <property type="entry name" value="S-adenosyl-L-methionine-dependent methyltransferases"/>
    <property type="match status" value="1"/>
</dbReference>
<dbReference type="InterPro" id="IPR025714">
    <property type="entry name" value="Methyltranfer_dom"/>
</dbReference>
<dbReference type="EMBL" id="LBXZ01000005">
    <property type="protein sequence ID" value="KKR40742.1"/>
    <property type="molecule type" value="Genomic_DNA"/>
</dbReference>
<evidence type="ECO:0000313" key="3">
    <source>
        <dbReference type="Proteomes" id="UP000034072"/>
    </source>
</evidence>
<organism evidence="2 3">
    <name type="scientific">Candidatus Yanofskybacteria bacterium GW2011_GWE2_40_11</name>
    <dbReference type="NCBI Taxonomy" id="1619033"/>
    <lineage>
        <taxon>Bacteria</taxon>
        <taxon>Candidatus Yanofskyibacteriota</taxon>
    </lineage>
</organism>
<dbReference type="PANTHER" id="PTHR43591">
    <property type="entry name" value="METHYLTRANSFERASE"/>
    <property type="match status" value="1"/>
</dbReference>
<evidence type="ECO:0000313" key="2">
    <source>
        <dbReference type="EMBL" id="KKR40742.1"/>
    </source>
</evidence>
<gene>
    <name evidence="2" type="ORF">UT75_C0005G0050</name>
</gene>
<sequence>MVMNMSEQQVQENINKIWKEKWEMARGLSLREIFSSRIFPEAFPVIKKYIPSKFNNLLDVGCGTGKYGLRLAQDFSKSSITISDILDEALSIPRRLAVEAGIENVSFQKDDILASAFPNDHFDVVFSDLVIQHLHDYRKAIQEIRRITKPGGRIVIAVVNFWNFHTLYKRFLTLTGRKYVYGYEKSFSRQELKEVMEKENIRIIATDGFYVGYGIFRLRNHHQFFSLLGRVVNRISKILDKYTNRFFSRNFGFEIVIVGQK</sequence>